<accession>A0ABR1WX62</accession>
<dbReference type="PROSITE" id="PS00217">
    <property type="entry name" value="SUGAR_TRANSPORT_2"/>
    <property type="match status" value="1"/>
</dbReference>
<proteinExistence type="predicted"/>
<feature type="compositionally biased region" description="Gly residues" evidence="5">
    <location>
        <begin position="498"/>
        <end position="512"/>
    </location>
</feature>
<feature type="transmembrane region" description="Helical" evidence="6">
    <location>
        <begin position="214"/>
        <end position="233"/>
    </location>
</feature>
<dbReference type="SUPFAM" id="SSF103473">
    <property type="entry name" value="MFS general substrate transporter"/>
    <property type="match status" value="2"/>
</dbReference>
<comment type="subcellular location">
    <subcellularLocation>
        <location evidence="1">Membrane</location>
        <topology evidence="1">Multi-pass membrane protein</topology>
    </subcellularLocation>
</comment>
<keyword evidence="4 6" id="KW-0472">Membrane</keyword>
<dbReference type="Proteomes" id="UP001433268">
    <property type="component" value="Unassembled WGS sequence"/>
</dbReference>
<organism evidence="8 9">
    <name type="scientific">Apiospora hydei</name>
    <dbReference type="NCBI Taxonomy" id="1337664"/>
    <lineage>
        <taxon>Eukaryota</taxon>
        <taxon>Fungi</taxon>
        <taxon>Dikarya</taxon>
        <taxon>Ascomycota</taxon>
        <taxon>Pezizomycotina</taxon>
        <taxon>Sordariomycetes</taxon>
        <taxon>Xylariomycetidae</taxon>
        <taxon>Amphisphaeriales</taxon>
        <taxon>Apiosporaceae</taxon>
        <taxon>Apiospora</taxon>
    </lineage>
</organism>
<name>A0ABR1WX62_9PEZI</name>
<feature type="transmembrane region" description="Helical" evidence="6">
    <location>
        <begin position="402"/>
        <end position="423"/>
    </location>
</feature>
<dbReference type="PROSITE" id="PS50850">
    <property type="entry name" value="MFS"/>
    <property type="match status" value="1"/>
</dbReference>
<feature type="transmembrane region" description="Helical" evidence="6">
    <location>
        <begin position="292"/>
        <end position="312"/>
    </location>
</feature>
<dbReference type="PANTHER" id="PTHR24064">
    <property type="entry name" value="SOLUTE CARRIER FAMILY 22 MEMBER"/>
    <property type="match status" value="1"/>
</dbReference>
<feature type="transmembrane region" description="Helical" evidence="6">
    <location>
        <begin position="100"/>
        <end position="123"/>
    </location>
</feature>
<feature type="transmembrane region" description="Helical" evidence="6">
    <location>
        <begin position="171"/>
        <end position="194"/>
    </location>
</feature>
<feature type="region of interest" description="Disordered" evidence="5">
    <location>
        <begin position="497"/>
        <end position="525"/>
    </location>
</feature>
<feature type="transmembrane region" description="Helical" evidence="6">
    <location>
        <begin position="430"/>
        <end position="447"/>
    </location>
</feature>
<evidence type="ECO:0000313" key="8">
    <source>
        <dbReference type="EMBL" id="KAK8087736.1"/>
    </source>
</evidence>
<dbReference type="Pfam" id="PF00083">
    <property type="entry name" value="Sugar_tr"/>
    <property type="match status" value="2"/>
</dbReference>
<keyword evidence="3 6" id="KW-1133">Transmembrane helix</keyword>
<dbReference type="Gene3D" id="1.20.1250.20">
    <property type="entry name" value="MFS general substrate transporter like domains"/>
    <property type="match status" value="1"/>
</dbReference>
<gene>
    <name evidence="8" type="ORF">PG997_002697</name>
</gene>
<dbReference type="RefSeq" id="XP_066670630.1">
    <property type="nucleotide sequence ID" value="XM_066807012.1"/>
</dbReference>
<reference evidence="8 9" key="1">
    <citation type="submission" date="2023-01" db="EMBL/GenBank/DDBJ databases">
        <title>Analysis of 21 Apiospora genomes using comparative genomics revels a genus with tremendous synthesis potential of carbohydrate active enzymes and secondary metabolites.</title>
        <authorList>
            <person name="Sorensen T."/>
        </authorList>
    </citation>
    <scope>NUCLEOTIDE SEQUENCE [LARGE SCALE GENOMIC DNA]</scope>
    <source>
        <strain evidence="8 9">CBS 114990</strain>
    </source>
</reference>
<evidence type="ECO:0000256" key="2">
    <source>
        <dbReference type="ARBA" id="ARBA00022692"/>
    </source>
</evidence>
<dbReference type="InterPro" id="IPR036259">
    <property type="entry name" value="MFS_trans_sf"/>
</dbReference>
<evidence type="ECO:0000256" key="4">
    <source>
        <dbReference type="ARBA" id="ARBA00023136"/>
    </source>
</evidence>
<feature type="transmembrane region" description="Helical" evidence="6">
    <location>
        <begin position="129"/>
        <end position="150"/>
    </location>
</feature>
<dbReference type="InterPro" id="IPR005829">
    <property type="entry name" value="Sugar_transporter_CS"/>
</dbReference>
<dbReference type="EMBL" id="JAQQWN010000004">
    <property type="protein sequence ID" value="KAK8087736.1"/>
    <property type="molecule type" value="Genomic_DNA"/>
</dbReference>
<dbReference type="InterPro" id="IPR005828">
    <property type="entry name" value="MFS_sugar_transport-like"/>
</dbReference>
<comment type="caution">
    <text evidence="8">The sequence shown here is derived from an EMBL/GenBank/DDBJ whole genome shotgun (WGS) entry which is preliminary data.</text>
</comment>
<feature type="transmembrane region" description="Helical" evidence="6">
    <location>
        <begin position="467"/>
        <end position="487"/>
    </location>
</feature>
<dbReference type="GeneID" id="92040072"/>
<evidence type="ECO:0000256" key="6">
    <source>
        <dbReference type="SAM" id="Phobius"/>
    </source>
</evidence>
<feature type="transmembrane region" description="Helical" evidence="6">
    <location>
        <begin position="73"/>
        <end position="93"/>
    </location>
</feature>
<sequence length="525" mass="56858">MANRARQDPLDPEAAVRSVIDRPGLDGFKWKVWWVAASGFFTTSYSIFATNVINPALSYVYPECQHGSDTSLVINMATLAGTTVGMIVFGLLADAYGRKSVYGIELCIVVIATIGMTTASTGYAGTMNIYGWIGFWRCLLGFGLGAEYPLSAVISAEWSSTKSRARMMAAVFLMQSVGQVAANGFGLAILVGVSKQMGINPDGNDVETARIIDVAWRIIIGIAALPALVSLFLRRLIPETPFTWPRQEGLMATERHSTKPTRGMKKVRQGWFGSVAAYLGGARDYLRQKDRWRALLGVMITWFLLDVAYYGLGLDSPKTISTIWLSSTPPSSNLTNPALYRPGACPSSNTTTWKADPSQPDISIYRMLKQDSVRNIETISSGTLLGSVVVLLAIDYLPRVTWMAWTFVALAALFAVNGGTFFVTFETDKHALTVTLYVLAQVLFNLGPNTMTFIVPAELFGTEFRAAFYGLAAAAGKLGAILAQLLLRLVVFKEHPGGGDSNSGGNGAGGAGEDPWNGKRYGRER</sequence>
<protein>
    <submittedName>
        <fullName evidence="8">Inorganic phosphate transporter</fullName>
    </submittedName>
</protein>
<evidence type="ECO:0000256" key="1">
    <source>
        <dbReference type="ARBA" id="ARBA00004141"/>
    </source>
</evidence>
<keyword evidence="9" id="KW-1185">Reference proteome</keyword>
<evidence type="ECO:0000256" key="5">
    <source>
        <dbReference type="SAM" id="MobiDB-lite"/>
    </source>
</evidence>
<evidence type="ECO:0000313" key="9">
    <source>
        <dbReference type="Proteomes" id="UP001433268"/>
    </source>
</evidence>
<feature type="domain" description="Major facilitator superfamily (MFS) profile" evidence="7">
    <location>
        <begin position="32"/>
        <end position="525"/>
    </location>
</feature>
<dbReference type="InterPro" id="IPR020846">
    <property type="entry name" value="MFS_dom"/>
</dbReference>
<evidence type="ECO:0000256" key="3">
    <source>
        <dbReference type="ARBA" id="ARBA00022989"/>
    </source>
</evidence>
<feature type="transmembrane region" description="Helical" evidence="6">
    <location>
        <begin position="32"/>
        <end position="53"/>
    </location>
</feature>
<keyword evidence="2 6" id="KW-0812">Transmembrane</keyword>
<evidence type="ECO:0000259" key="7">
    <source>
        <dbReference type="PROSITE" id="PS50850"/>
    </source>
</evidence>